<reference evidence="1 2" key="1">
    <citation type="submission" date="2018-07" db="EMBL/GenBank/DDBJ databases">
        <title>The complete nuclear genome of the prasinophyte Chloropicon primus (CCMP1205).</title>
        <authorList>
            <person name="Pombert J.-F."/>
            <person name="Otis C."/>
            <person name="Turmel M."/>
            <person name="Lemieux C."/>
        </authorList>
    </citation>
    <scope>NUCLEOTIDE SEQUENCE [LARGE SCALE GENOMIC DNA]</scope>
    <source>
        <strain evidence="1 2">CCMP1205</strain>
    </source>
</reference>
<proteinExistence type="predicted"/>
<dbReference type="AlphaFoldDB" id="A0A5B8MM05"/>
<dbReference type="EMBL" id="CP031037">
    <property type="protein sequence ID" value="QDZ20392.1"/>
    <property type="molecule type" value="Genomic_DNA"/>
</dbReference>
<evidence type="ECO:0000313" key="1">
    <source>
        <dbReference type="EMBL" id="QDZ20392.1"/>
    </source>
</evidence>
<sequence>MPLSSKKAKCRVVRKSVIPPKESQETMARVLEEIKVACEDGLVTEEDYLKAKASFLKQKQKQMERIAEINQDFLTRRLEREQAMHFDLLQKKQAKEELMHAYKLVLDSNVLTRGAKESAEREFLVSMMGGSRLVGSAASE</sequence>
<keyword evidence="2" id="KW-1185">Reference proteome</keyword>
<dbReference type="Proteomes" id="UP000316726">
    <property type="component" value="Chromosome 4"/>
</dbReference>
<organism evidence="1 2">
    <name type="scientific">Chloropicon primus</name>
    <dbReference type="NCBI Taxonomy" id="1764295"/>
    <lineage>
        <taxon>Eukaryota</taxon>
        <taxon>Viridiplantae</taxon>
        <taxon>Chlorophyta</taxon>
        <taxon>Chloropicophyceae</taxon>
        <taxon>Chloropicales</taxon>
        <taxon>Chloropicaceae</taxon>
        <taxon>Chloropicon</taxon>
    </lineage>
</organism>
<protein>
    <submittedName>
        <fullName evidence="1">Uncharacterized protein</fullName>
    </submittedName>
</protein>
<gene>
    <name evidence="1" type="ORF">A3770_04p29100</name>
</gene>
<accession>A0A5B8MM05</accession>
<name>A0A5B8MM05_9CHLO</name>
<evidence type="ECO:0000313" key="2">
    <source>
        <dbReference type="Proteomes" id="UP000316726"/>
    </source>
</evidence>